<feature type="transmembrane region" description="Helical" evidence="9">
    <location>
        <begin position="12"/>
        <end position="30"/>
    </location>
</feature>
<dbReference type="InterPro" id="IPR009542">
    <property type="entry name" value="Spc1/SPCS1"/>
</dbReference>
<proteinExistence type="inferred from homology"/>
<comment type="similarity">
    <text evidence="2">Belongs to the SPCS1 family.</text>
</comment>
<evidence type="ECO:0000256" key="6">
    <source>
        <dbReference type="ARBA" id="ARBA00022989"/>
    </source>
</evidence>
<evidence type="ECO:0000313" key="10">
    <source>
        <dbReference type="EMBL" id="KAF9467576.1"/>
    </source>
</evidence>
<organism evidence="10 11">
    <name type="scientific">Collybia nuda</name>
    <dbReference type="NCBI Taxonomy" id="64659"/>
    <lineage>
        <taxon>Eukaryota</taxon>
        <taxon>Fungi</taxon>
        <taxon>Dikarya</taxon>
        <taxon>Basidiomycota</taxon>
        <taxon>Agaricomycotina</taxon>
        <taxon>Agaricomycetes</taxon>
        <taxon>Agaricomycetidae</taxon>
        <taxon>Agaricales</taxon>
        <taxon>Tricholomatineae</taxon>
        <taxon>Clitocybaceae</taxon>
        <taxon>Collybia</taxon>
    </lineage>
</organism>
<keyword evidence="11" id="KW-1185">Reference proteome</keyword>
<feature type="non-terminal residue" evidence="10">
    <location>
        <position position="1"/>
    </location>
</feature>
<sequence length="75" mass="8217">DFAGQQLVEQIARILLIGATIISFIVGFALQSLQVTFTIMGGATVLLALLVIPPWPMFNAHPVKWLPVKNESKDK</sequence>
<protein>
    <recommendedName>
        <fullName evidence="3">Signal peptidase complex subunit 1</fullName>
    </recommendedName>
</protein>
<dbReference type="Pfam" id="PF06645">
    <property type="entry name" value="SPC12"/>
    <property type="match status" value="1"/>
</dbReference>
<evidence type="ECO:0000256" key="8">
    <source>
        <dbReference type="ARBA" id="ARBA00045204"/>
    </source>
</evidence>
<keyword evidence="7 9" id="KW-0472">Membrane</keyword>
<accession>A0A9P5YFF2</accession>
<dbReference type="PANTHER" id="PTHR13202">
    <property type="entry name" value="MICROSOMAL SIGNAL PEPTIDASE 12 KDA SUBUNIT"/>
    <property type="match status" value="1"/>
</dbReference>
<evidence type="ECO:0000256" key="7">
    <source>
        <dbReference type="ARBA" id="ARBA00023136"/>
    </source>
</evidence>
<evidence type="ECO:0000256" key="5">
    <source>
        <dbReference type="ARBA" id="ARBA00022824"/>
    </source>
</evidence>
<feature type="transmembrane region" description="Helical" evidence="9">
    <location>
        <begin position="37"/>
        <end position="58"/>
    </location>
</feature>
<reference evidence="10" key="1">
    <citation type="submission" date="2020-11" db="EMBL/GenBank/DDBJ databases">
        <authorList>
            <consortium name="DOE Joint Genome Institute"/>
            <person name="Ahrendt S."/>
            <person name="Riley R."/>
            <person name="Andreopoulos W."/>
            <person name="Labutti K."/>
            <person name="Pangilinan J."/>
            <person name="Ruiz-Duenas F.J."/>
            <person name="Barrasa J.M."/>
            <person name="Sanchez-Garcia M."/>
            <person name="Camarero S."/>
            <person name="Miyauchi S."/>
            <person name="Serrano A."/>
            <person name="Linde D."/>
            <person name="Babiker R."/>
            <person name="Drula E."/>
            <person name="Ayuso-Fernandez I."/>
            <person name="Pacheco R."/>
            <person name="Padilla G."/>
            <person name="Ferreira P."/>
            <person name="Barriuso J."/>
            <person name="Kellner H."/>
            <person name="Castanera R."/>
            <person name="Alfaro M."/>
            <person name="Ramirez L."/>
            <person name="Pisabarro A.G."/>
            <person name="Kuo A."/>
            <person name="Tritt A."/>
            <person name="Lipzen A."/>
            <person name="He G."/>
            <person name="Yan M."/>
            <person name="Ng V."/>
            <person name="Cullen D."/>
            <person name="Martin F."/>
            <person name="Rosso M.-N."/>
            <person name="Henrissat B."/>
            <person name="Hibbett D."/>
            <person name="Martinez A.T."/>
            <person name="Grigoriev I.V."/>
        </authorList>
    </citation>
    <scope>NUCLEOTIDE SEQUENCE</scope>
    <source>
        <strain evidence="10">CBS 247.69</strain>
    </source>
</reference>
<evidence type="ECO:0000256" key="4">
    <source>
        <dbReference type="ARBA" id="ARBA00022692"/>
    </source>
</evidence>
<evidence type="ECO:0000256" key="1">
    <source>
        <dbReference type="ARBA" id="ARBA00004477"/>
    </source>
</evidence>
<comment type="caution">
    <text evidence="10">The sequence shown here is derived from an EMBL/GenBank/DDBJ whole genome shotgun (WGS) entry which is preliminary data.</text>
</comment>
<comment type="function">
    <text evidence="8">Component of the signal peptidase complex (SPC) which catalyzes the cleavage of N-terminal signal sequences from nascent proteins as they are translocated into the lumen of the endoplasmic reticulum. Dispensable for SPC enzymatic activity.</text>
</comment>
<evidence type="ECO:0000256" key="3">
    <source>
        <dbReference type="ARBA" id="ARBA00017059"/>
    </source>
</evidence>
<dbReference type="PANTHER" id="PTHR13202:SF0">
    <property type="entry name" value="SIGNAL PEPTIDASE COMPLEX SUBUNIT 1"/>
    <property type="match status" value="1"/>
</dbReference>
<dbReference type="Proteomes" id="UP000807353">
    <property type="component" value="Unassembled WGS sequence"/>
</dbReference>
<dbReference type="OrthoDB" id="263893at2759"/>
<keyword evidence="6 9" id="KW-1133">Transmembrane helix</keyword>
<dbReference type="GO" id="GO:0005787">
    <property type="term" value="C:signal peptidase complex"/>
    <property type="evidence" value="ECO:0007669"/>
    <property type="project" value="InterPro"/>
</dbReference>
<keyword evidence="4 9" id="KW-0812">Transmembrane</keyword>
<keyword evidence="5" id="KW-0256">Endoplasmic reticulum</keyword>
<gene>
    <name evidence="10" type="ORF">BDZ94DRAFT_1155867</name>
</gene>
<name>A0A9P5YFF2_9AGAR</name>
<dbReference type="EMBL" id="MU150236">
    <property type="protein sequence ID" value="KAF9467576.1"/>
    <property type="molecule type" value="Genomic_DNA"/>
</dbReference>
<dbReference type="GO" id="GO:0045047">
    <property type="term" value="P:protein targeting to ER"/>
    <property type="evidence" value="ECO:0007669"/>
    <property type="project" value="TreeGrafter"/>
</dbReference>
<dbReference type="AlphaFoldDB" id="A0A9P5YFF2"/>
<dbReference type="GO" id="GO:0006465">
    <property type="term" value="P:signal peptide processing"/>
    <property type="evidence" value="ECO:0007669"/>
    <property type="project" value="InterPro"/>
</dbReference>
<comment type="subcellular location">
    <subcellularLocation>
        <location evidence="1">Endoplasmic reticulum membrane</location>
        <topology evidence="1">Multi-pass membrane protein</topology>
    </subcellularLocation>
</comment>
<evidence type="ECO:0000256" key="2">
    <source>
        <dbReference type="ARBA" id="ARBA00005245"/>
    </source>
</evidence>
<evidence type="ECO:0000256" key="9">
    <source>
        <dbReference type="SAM" id="Phobius"/>
    </source>
</evidence>
<evidence type="ECO:0000313" key="11">
    <source>
        <dbReference type="Proteomes" id="UP000807353"/>
    </source>
</evidence>